<reference evidence="2 3" key="1">
    <citation type="submission" date="2017-05" db="EMBL/GenBank/DDBJ databases">
        <authorList>
            <person name="Varghese N."/>
            <person name="Submissions S."/>
        </authorList>
    </citation>
    <scope>NUCLEOTIDE SEQUENCE [LARGE SCALE GENOMIC DNA]</scope>
    <source>
        <strain evidence="2 3">DSM 19036</strain>
    </source>
</reference>
<feature type="transmembrane region" description="Helical" evidence="1">
    <location>
        <begin position="85"/>
        <end position="108"/>
    </location>
</feature>
<dbReference type="OrthoDB" id="799504at2"/>
<keyword evidence="3" id="KW-1185">Reference proteome</keyword>
<gene>
    <name evidence="2" type="ORF">SAMN06265348_112138</name>
</gene>
<proteinExistence type="predicted"/>
<feature type="transmembrane region" description="Helical" evidence="1">
    <location>
        <begin position="51"/>
        <end position="73"/>
    </location>
</feature>
<dbReference type="RefSeq" id="WP_142530342.1">
    <property type="nucleotide sequence ID" value="NZ_CBCSJO010000011.1"/>
</dbReference>
<dbReference type="EMBL" id="FXTN01000012">
    <property type="protein sequence ID" value="SMO95492.1"/>
    <property type="molecule type" value="Genomic_DNA"/>
</dbReference>
<keyword evidence="1" id="KW-0812">Transmembrane</keyword>
<dbReference type="AlphaFoldDB" id="A0A521FH28"/>
<organism evidence="2 3">
    <name type="scientific">Pedobacter westerhofensis</name>
    <dbReference type="NCBI Taxonomy" id="425512"/>
    <lineage>
        <taxon>Bacteria</taxon>
        <taxon>Pseudomonadati</taxon>
        <taxon>Bacteroidota</taxon>
        <taxon>Sphingobacteriia</taxon>
        <taxon>Sphingobacteriales</taxon>
        <taxon>Sphingobacteriaceae</taxon>
        <taxon>Pedobacter</taxon>
    </lineage>
</organism>
<accession>A0A521FH28</accession>
<keyword evidence="1" id="KW-0472">Membrane</keyword>
<name>A0A521FH28_9SPHI</name>
<keyword evidence="1" id="KW-1133">Transmembrane helix</keyword>
<protein>
    <submittedName>
        <fullName evidence="2">Uncharacterized protein</fullName>
    </submittedName>
</protein>
<evidence type="ECO:0000313" key="3">
    <source>
        <dbReference type="Proteomes" id="UP000320300"/>
    </source>
</evidence>
<sequence>MSIEDTIVGDTNNSSREVADRAVDEMRAENIRSQRLQNDIIEQDKNERKDYANVLFTVTIIWLFLVLGIFISVGKGILIYSDSVIITLLTTTTANVLGLVVIVANYLFKK</sequence>
<dbReference type="Proteomes" id="UP000320300">
    <property type="component" value="Unassembled WGS sequence"/>
</dbReference>
<evidence type="ECO:0000256" key="1">
    <source>
        <dbReference type="SAM" id="Phobius"/>
    </source>
</evidence>
<evidence type="ECO:0000313" key="2">
    <source>
        <dbReference type="EMBL" id="SMO95492.1"/>
    </source>
</evidence>